<comment type="caution">
    <text evidence="2">The sequence shown here is derived from an EMBL/GenBank/DDBJ whole genome shotgun (WGS) entry which is preliminary data.</text>
</comment>
<gene>
    <name evidence="2" type="primary">RvY_10442-1</name>
    <name evidence="2" type="synonym">RvY_10442.1</name>
    <name evidence="2" type="ORF">RvY_10442</name>
</gene>
<protein>
    <submittedName>
        <fullName evidence="2">Uncharacterized protein</fullName>
    </submittedName>
</protein>
<evidence type="ECO:0000256" key="1">
    <source>
        <dbReference type="SAM" id="SignalP"/>
    </source>
</evidence>
<reference evidence="2 3" key="1">
    <citation type="journal article" date="2016" name="Nat. Commun.">
        <title>Extremotolerant tardigrade genome and improved radiotolerance of human cultured cells by tardigrade-unique protein.</title>
        <authorList>
            <person name="Hashimoto T."/>
            <person name="Horikawa D.D."/>
            <person name="Saito Y."/>
            <person name="Kuwahara H."/>
            <person name="Kozuka-Hata H."/>
            <person name="Shin-I T."/>
            <person name="Minakuchi Y."/>
            <person name="Ohishi K."/>
            <person name="Motoyama A."/>
            <person name="Aizu T."/>
            <person name="Enomoto A."/>
            <person name="Kondo K."/>
            <person name="Tanaka S."/>
            <person name="Hara Y."/>
            <person name="Koshikawa S."/>
            <person name="Sagara H."/>
            <person name="Miura T."/>
            <person name="Yokobori S."/>
            <person name="Miyagawa K."/>
            <person name="Suzuki Y."/>
            <person name="Kubo T."/>
            <person name="Oyama M."/>
            <person name="Kohara Y."/>
            <person name="Fujiyama A."/>
            <person name="Arakawa K."/>
            <person name="Katayama T."/>
            <person name="Toyoda A."/>
            <person name="Kunieda T."/>
        </authorList>
    </citation>
    <scope>NUCLEOTIDE SEQUENCE [LARGE SCALE GENOMIC DNA]</scope>
    <source>
        <strain evidence="2 3">YOKOZUNA-1</strain>
    </source>
</reference>
<evidence type="ECO:0000313" key="2">
    <source>
        <dbReference type="EMBL" id="GAU99437.1"/>
    </source>
</evidence>
<sequence>MARNDRFLEFLFAFAILCCMQVQVSPRPNPTSPDFNFVLHEEYLAFGEWVGGEDFPIENMSSVLVNKQLQLRCFQELRNQRSPLRYLLNDTESFYVSTVEKFDAMYGTWMIRAKLPSKVQGTMKMTLTNANCRPPSCPPMVAPPATLLTLKP</sequence>
<dbReference type="EMBL" id="BDGG01000005">
    <property type="protein sequence ID" value="GAU99437.1"/>
    <property type="molecule type" value="Genomic_DNA"/>
</dbReference>
<name>A0A1D1VI45_RAMVA</name>
<feature type="signal peptide" evidence="1">
    <location>
        <begin position="1"/>
        <end position="26"/>
    </location>
</feature>
<dbReference type="Proteomes" id="UP000186922">
    <property type="component" value="Unassembled WGS sequence"/>
</dbReference>
<proteinExistence type="predicted"/>
<keyword evidence="3" id="KW-1185">Reference proteome</keyword>
<evidence type="ECO:0000313" key="3">
    <source>
        <dbReference type="Proteomes" id="UP000186922"/>
    </source>
</evidence>
<organism evidence="2 3">
    <name type="scientific">Ramazzottius varieornatus</name>
    <name type="common">Water bear</name>
    <name type="synonym">Tardigrade</name>
    <dbReference type="NCBI Taxonomy" id="947166"/>
    <lineage>
        <taxon>Eukaryota</taxon>
        <taxon>Metazoa</taxon>
        <taxon>Ecdysozoa</taxon>
        <taxon>Tardigrada</taxon>
        <taxon>Eutardigrada</taxon>
        <taxon>Parachela</taxon>
        <taxon>Hypsibioidea</taxon>
        <taxon>Ramazzottiidae</taxon>
        <taxon>Ramazzottius</taxon>
    </lineage>
</organism>
<accession>A0A1D1VI45</accession>
<feature type="chain" id="PRO_5008898444" evidence="1">
    <location>
        <begin position="27"/>
        <end position="152"/>
    </location>
</feature>
<keyword evidence="1" id="KW-0732">Signal</keyword>
<dbReference type="AlphaFoldDB" id="A0A1D1VI45"/>